<evidence type="ECO:0000256" key="1">
    <source>
        <dbReference type="ARBA" id="ARBA00004120"/>
    </source>
</evidence>
<dbReference type="PANTHER" id="PTHR12968">
    <property type="entry name" value="B9 DOMAIN-CONTAINING"/>
    <property type="match status" value="1"/>
</dbReference>
<dbReference type="InterPro" id="IPR010796">
    <property type="entry name" value="C2_B9-type_dom"/>
</dbReference>
<evidence type="ECO:0000313" key="7">
    <source>
        <dbReference type="RefSeq" id="XP_013785484.1"/>
    </source>
</evidence>
<keyword evidence="2" id="KW-0963">Cytoplasm</keyword>
<name>A0ABM1BNC8_LIMPO</name>
<comment type="subcellular location">
    <subcellularLocation>
        <location evidence="1">Cytoplasm</location>
        <location evidence="1">Cytoskeleton</location>
        <location evidence="1">Cilium basal body</location>
    </subcellularLocation>
</comment>
<sequence>MKTVQPCPDNTLPRWPVLFLKVVSYSTWGHYQIQGYGYTILPVTPGTQMLKLQTWRPVPVSLVDKLRTYFIGGPAEIVDPTYLAVPSTFQGNQLSKFGFCSETTGTVVVRLNTVHQQSRSVPLPGQYSINNILDTTGSSIQNSITAVIAAFQRARQRMLVARGKLD</sequence>
<gene>
    <name evidence="7" type="primary">LOC106469531</name>
</gene>
<dbReference type="Proteomes" id="UP000694941">
    <property type="component" value="Unplaced"/>
</dbReference>
<evidence type="ECO:0000313" key="6">
    <source>
        <dbReference type="Proteomes" id="UP000694941"/>
    </source>
</evidence>
<evidence type="ECO:0000256" key="4">
    <source>
        <dbReference type="ARBA" id="ARBA00023212"/>
    </source>
</evidence>
<dbReference type="PROSITE" id="PS51381">
    <property type="entry name" value="C2_B9"/>
    <property type="match status" value="1"/>
</dbReference>
<dbReference type="RefSeq" id="XP_013785484.1">
    <property type="nucleotide sequence ID" value="XM_013930030.2"/>
</dbReference>
<keyword evidence="5" id="KW-0966">Cell projection</keyword>
<evidence type="ECO:0000256" key="2">
    <source>
        <dbReference type="ARBA" id="ARBA00022490"/>
    </source>
</evidence>
<keyword evidence="4" id="KW-0206">Cytoskeleton</keyword>
<proteinExistence type="predicted"/>
<dbReference type="GeneID" id="106469531"/>
<keyword evidence="6" id="KW-1185">Reference proteome</keyword>
<reference evidence="7" key="1">
    <citation type="submission" date="2025-08" db="UniProtKB">
        <authorList>
            <consortium name="RefSeq"/>
        </authorList>
    </citation>
    <scope>IDENTIFICATION</scope>
    <source>
        <tissue evidence="7">Muscle</tissue>
    </source>
</reference>
<dbReference type="Pfam" id="PF07162">
    <property type="entry name" value="B9-C2"/>
    <property type="match status" value="1"/>
</dbReference>
<accession>A0ABM1BNC8</accession>
<dbReference type="PANTHER" id="PTHR12968:SF4">
    <property type="entry name" value="TECTONIC-LIKE COMPLEX MEMBER MKS1"/>
    <property type="match status" value="1"/>
</dbReference>
<evidence type="ECO:0000256" key="5">
    <source>
        <dbReference type="ARBA" id="ARBA00023273"/>
    </source>
</evidence>
<keyword evidence="3" id="KW-0970">Cilium biogenesis/degradation</keyword>
<organism evidence="6 7">
    <name type="scientific">Limulus polyphemus</name>
    <name type="common">Atlantic horseshoe crab</name>
    <dbReference type="NCBI Taxonomy" id="6850"/>
    <lineage>
        <taxon>Eukaryota</taxon>
        <taxon>Metazoa</taxon>
        <taxon>Ecdysozoa</taxon>
        <taxon>Arthropoda</taxon>
        <taxon>Chelicerata</taxon>
        <taxon>Merostomata</taxon>
        <taxon>Xiphosura</taxon>
        <taxon>Limulidae</taxon>
        <taxon>Limulus</taxon>
    </lineage>
</organism>
<protein>
    <submittedName>
        <fullName evidence="7">Meckel syndrome type 1 protein homolog</fullName>
    </submittedName>
</protein>
<evidence type="ECO:0000256" key="3">
    <source>
        <dbReference type="ARBA" id="ARBA00022794"/>
    </source>
</evidence>